<dbReference type="InterPro" id="IPR015943">
    <property type="entry name" value="WD40/YVTN_repeat-like_dom_sf"/>
</dbReference>
<dbReference type="PROSITE" id="PS51257">
    <property type="entry name" value="PROKAR_LIPOPROTEIN"/>
    <property type="match status" value="1"/>
</dbReference>
<proteinExistence type="predicted"/>
<dbReference type="AlphaFoldDB" id="A0A3E0TSZ9"/>
<dbReference type="Gene3D" id="2.130.10.10">
    <property type="entry name" value="YVTN repeat-like/Quinoprotein amine dehydrogenase"/>
    <property type="match status" value="1"/>
</dbReference>
<dbReference type="SUPFAM" id="SSF50998">
    <property type="entry name" value="Quinoprotein alcohol dehydrogenase-like"/>
    <property type="match status" value="1"/>
</dbReference>
<dbReference type="InterPro" id="IPR011047">
    <property type="entry name" value="Quinoprotein_ADH-like_sf"/>
</dbReference>
<dbReference type="Proteomes" id="UP000256478">
    <property type="component" value="Unassembled WGS sequence"/>
</dbReference>
<gene>
    <name evidence="1" type="ORF">DXX93_15365</name>
</gene>
<sequence length="399" mass="43851">MKQLSRLPRRNFCQLLVAGATSSLLFGCDSSGAGKASLGQLLSSDVNTNTGLFVSALKDTSIADDPYFIGVFNQAGEIISRAQLPGRGHQVIDVPNKANKVLAFARRPGNWLVEIDALTGEISQQFTTETHHHSFGHGCFSADGRYLFTTEHAYTEQLPAKPVHGKIVVRDSRNYQVIAEYDSGGVGPHQCELMPDGKTLVIANGGIYTHPKQPRKKLNLATMAPNLSYMDIATGKIIASYQPNHFQSSIRHLAVASTGQVIMGIQQQNKQGLIEPLILSHQGENQLTPMQANEDIWRQFNHYTASVCINDEGTIAAISSPRGDITSYWQLSDLTLLAKHKYRDGAGVSYHQNEFVLTNGLGRIVGSQPGIAQKQARVKRDTWSQNLHIQWDNHVARIS</sequence>
<reference evidence="1 2" key="1">
    <citation type="submission" date="2018-08" db="EMBL/GenBank/DDBJ databases">
        <title>Thalassotalea euphylliae genome.</title>
        <authorList>
            <person name="Summers S."/>
            <person name="Rice S.A."/>
            <person name="Freckelton M.L."/>
            <person name="Nedved B.T."/>
            <person name="Hadfield M.G."/>
        </authorList>
    </citation>
    <scope>NUCLEOTIDE SEQUENCE [LARGE SCALE GENOMIC DNA]</scope>
    <source>
        <strain evidence="1 2">H1</strain>
    </source>
</reference>
<dbReference type="EMBL" id="QUOU01000001">
    <property type="protein sequence ID" value="REL27801.1"/>
    <property type="molecule type" value="Genomic_DNA"/>
</dbReference>
<dbReference type="PIRSF" id="PIRSF028101">
    <property type="entry name" value="UCP028101"/>
    <property type="match status" value="1"/>
</dbReference>
<dbReference type="OrthoDB" id="5624218at2"/>
<dbReference type="InterPro" id="IPR008311">
    <property type="entry name" value="UCP028101"/>
</dbReference>
<protein>
    <submittedName>
        <fullName evidence="1">DUF1513 domain-containing protein</fullName>
    </submittedName>
</protein>
<comment type="caution">
    <text evidence="1">The sequence shown here is derived from an EMBL/GenBank/DDBJ whole genome shotgun (WGS) entry which is preliminary data.</text>
</comment>
<evidence type="ECO:0000313" key="1">
    <source>
        <dbReference type="EMBL" id="REL27801.1"/>
    </source>
</evidence>
<name>A0A3E0TSZ9_9GAMM</name>
<evidence type="ECO:0000313" key="2">
    <source>
        <dbReference type="Proteomes" id="UP000256478"/>
    </source>
</evidence>
<dbReference type="RefSeq" id="WP_116008868.1">
    <property type="nucleotide sequence ID" value="NZ_QUOU01000001.1"/>
</dbReference>
<organism evidence="1 2">
    <name type="scientific">Thalassotalea euphylliae</name>
    <dbReference type="NCBI Taxonomy" id="1655234"/>
    <lineage>
        <taxon>Bacteria</taxon>
        <taxon>Pseudomonadati</taxon>
        <taxon>Pseudomonadota</taxon>
        <taxon>Gammaproteobacteria</taxon>
        <taxon>Alteromonadales</taxon>
        <taxon>Colwelliaceae</taxon>
        <taxon>Thalassotalea</taxon>
    </lineage>
</organism>
<dbReference type="Pfam" id="PF07433">
    <property type="entry name" value="DUF1513"/>
    <property type="match status" value="1"/>
</dbReference>
<accession>A0A3E0TSZ9</accession>